<accession>A0A1G2SGY4</accession>
<sequence>MQNILISTIRIGAVTVLALFVLVNEAFAAPVLTHTAAKEILETSATLVSRVVNPVRHNTTVWFELGETPTPTNIVGMRDVYWEAFFEGHISGLKPGTTYYFRAVAVEGGSTVYSPVSSLVTRGGAVSNSVNNSVQMNSVSAGVSTGVANTTSATVASEVKTSAPAPVSKIVSTQNTQKVAVAKNSNTRENTTATAAVSNTSGVLPGTLIGWVALLIGLLIVFLIAAMIIDGVEERRKAREEAKKKKLERENETE</sequence>
<keyword evidence="1" id="KW-1133">Transmembrane helix</keyword>
<evidence type="ECO:0000313" key="3">
    <source>
        <dbReference type="Proteomes" id="UP000177987"/>
    </source>
</evidence>
<protein>
    <recommendedName>
        <fullName evidence="4">Fibronectin type-III domain-containing protein</fullName>
    </recommendedName>
</protein>
<organism evidence="2 3">
    <name type="scientific">Candidatus Yonathbacteria bacterium RIFCSPLOWO2_01_FULL_47_33b</name>
    <dbReference type="NCBI Taxonomy" id="1802727"/>
    <lineage>
        <taxon>Bacteria</taxon>
        <taxon>Candidatus Yonathiibacteriota</taxon>
    </lineage>
</organism>
<evidence type="ECO:0008006" key="4">
    <source>
        <dbReference type="Google" id="ProtNLM"/>
    </source>
</evidence>
<dbReference type="EMBL" id="MHUW01000008">
    <property type="protein sequence ID" value="OHA83982.1"/>
    <property type="molecule type" value="Genomic_DNA"/>
</dbReference>
<comment type="caution">
    <text evidence="2">The sequence shown here is derived from an EMBL/GenBank/DDBJ whole genome shotgun (WGS) entry which is preliminary data.</text>
</comment>
<proteinExistence type="predicted"/>
<keyword evidence="1" id="KW-0472">Membrane</keyword>
<dbReference type="Proteomes" id="UP000177987">
    <property type="component" value="Unassembled WGS sequence"/>
</dbReference>
<keyword evidence="1" id="KW-0812">Transmembrane</keyword>
<dbReference type="AlphaFoldDB" id="A0A1G2SGY4"/>
<name>A0A1G2SGY4_9BACT</name>
<feature type="transmembrane region" description="Helical" evidence="1">
    <location>
        <begin position="208"/>
        <end position="229"/>
    </location>
</feature>
<reference evidence="2 3" key="1">
    <citation type="journal article" date="2016" name="Nat. Commun.">
        <title>Thousands of microbial genomes shed light on interconnected biogeochemical processes in an aquifer system.</title>
        <authorList>
            <person name="Anantharaman K."/>
            <person name="Brown C.T."/>
            <person name="Hug L.A."/>
            <person name="Sharon I."/>
            <person name="Castelle C.J."/>
            <person name="Probst A.J."/>
            <person name="Thomas B.C."/>
            <person name="Singh A."/>
            <person name="Wilkins M.J."/>
            <person name="Karaoz U."/>
            <person name="Brodie E.L."/>
            <person name="Williams K.H."/>
            <person name="Hubbard S.S."/>
            <person name="Banfield J.F."/>
        </authorList>
    </citation>
    <scope>NUCLEOTIDE SEQUENCE [LARGE SCALE GENOMIC DNA]</scope>
</reference>
<evidence type="ECO:0000256" key="1">
    <source>
        <dbReference type="SAM" id="Phobius"/>
    </source>
</evidence>
<gene>
    <name evidence="2" type="ORF">A2937_00490</name>
</gene>
<evidence type="ECO:0000313" key="2">
    <source>
        <dbReference type="EMBL" id="OHA83982.1"/>
    </source>
</evidence>